<sequence length="373" mass="42362">MKYLRKRKSAPKQSENAYKALYNPLRPEESLRRAKDTPAELFLNTIGIRPNNPGCGRHAFDNDEIKVLSAKMYEIVGREADRISYSQFCDALAREHYLKDEVDDILQDLGPLIWTISPVSHHNRIQPVPSSIYPRLLNYSKSSDRTKIKVLVRCFIARAIKRKTYGQHHLSRKVATDRHGRSNKNANGRVDYSPVQSREGSNSIHTFKCNESDLVEADIRTTFYLDDLDMSEDELAATAKPKVMSLKRSVVHNSSHLSKKESTQQCQSSRRQDRVSKLQIRENNSPDPISLDSFGTFGRIEEDARLANTANDHDSMSRGSNFRKRRKKGCSPSKYMLLRDSSSRSGSISQPNRPPNPILSSGIDVPNMEKGLD</sequence>
<dbReference type="Proteomes" id="UP000240883">
    <property type="component" value="Unassembled WGS sequence"/>
</dbReference>
<proteinExistence type="predicted"/>
<evidence type="ECO:0000313" key="2">
    <source>
        <dbReference type="EMBL" id="PSN59701.1"/>
    </source>
</evidence>
<feature type="region of interest" description="Disordered" evidence="1">
    <location>
        <begin position="308"/>
        <end position="373"/>
    </location>
</feature>
<dbReference type="AlphaFoldDB" id="A0A2T2N2P1"/>
<dbReference type="EMBL" id="KZ678153">
    <property type="protein sequence ID" value="PSN59701.1"/>
    <property type="molecule type" value="Genomic_DNA"/>
</dbReference>
<reference evidence="2 3" key="1">
    <citation type="journal article" date="2018" name="Front. Microbiol.">
        <title>Genome-Wide Analysis of Corynespora cassiicola Leaf Fall Disease Putative Effectors.</title>
        <authorList>
            <person name="Lopez D."/>
            <person name="Ribeiro S."/>
            <person name="Label P."/>
            <person name="Fumanal B."/>
            <person name="Venisse J.S."/>
            <person name="Kohler A."/>
            <person name="de Oliveira R.R."/>
            <person name="Labutti K."/>
            <person name="Lipzen A."/>
            <person name="Lail K."/>
            <person name="Bauer D."/>
            <person name="Ohm R.A."/>
            <person name="Barry K.W."/>
            <person name="Spatafora J."/>
            <person name="Grigoriev I.V."/>
            <person name="Martin F.M."/>
            <person name="Pujade-Renaud V."/>
        </authorList>
    </citation>
    <scope>NUCLEOTIDE SEQUENCE [LARGE SCALE GENOMIC DNA]</scope>
    <source>
        <strain evidence="2 3">Philippines</strain>
    </source>
</reference>
<keyword evidence="3" id="KW-1185">Reference proteome</keyword>
<feature type="non-terminal residue" evidence="2">
    <location>
        <position position="373"/>
    </location>
</feature>
<feature type="region of interest" description="Disordered" evidence="1">
    <location>
        <begin position="249"/>
        <end position="294"/>
    </location>
</feature>
<feature type="region of interest" description="Disordered" evidence="1">
    <location>
        <begin position="168"/>
        <end position="197"/>
    </location>
</feature>
<name>A0A2T2N2P1_CORCC</name>
<evidence type="ECO:0000313" key="3">
    <source>
        <dbReference type="Proteomes" id="UP000240883"/>
    </source>
</evidence>
<accession>A0A2T2N2P1</accession>
<evidence type="ECO:0000256" key="1">
    <source>
        <dbReference type="SAM" id="MobiDB-lite"/>
    </source>
</evidence>
<gene>
    <name evidence="2" type="ORF">BS50DRAFT_682028</name>
</gene>
<feature type="compositionally biased region" description="Basic and acidic residues" evidence="1">
    <location>
        <begin position="270"/>
        <end position="280"/>
    </location>
</feature>
<organism evidence="2 3">
    <name type="scientific">Corynespora cassiicola Philippines</name>
    <dbReference type="NCBI Taxonomy" id="1448308"/>
    <lineage>
        <taxon>Eukaryota</taxon>
        <taxon>Fungi</taxon>
        <taxon>Dikarya</taxon>
        <taxon>Ascomycota</taxon>
        <taxon>Pezizomycotina</taxon>
        <taxon>Dothideomycetes</taxon>
        <taxon>Pleosporomycetidae</taxon>
        <taxon>Pleosporales</taxon>
        <taxon>Corynesporascaceae</taxon>
        <taxon>Corynespora</taxon>
    </lineage>
</organism>
<protein>
    <submittedName>
        <fullName evidence="2">Uncharacterized protein</fullName>
    </submittedName>
</protein>